<protein>
    <submittedName>
        <fullName evidence="5">Response regulator transcription factor</fullName>
    </submittedName>
</protein>
<dbReference type="SUPFAM" id="SSF46894">
    <property type="entry name" value="C-terminal effector domain of the bipartite response regulators"/>
    <property type="match status" value="1"/>
</dbReference>
<accession>A0ABV6N754</accession>
<evidence type="ECO:0000256" key="3">
    <source>
        <dbReference type="ARBA" id="ARBA00023163"/>
    </source>
</evidence>
<evidence type="ECO:0000256" key="1">
    <source>
        <dbReference type="ARBA" id="ARBA00023015"/>
    </source>
</evidence>
<feature type="domain" description="HTH luxR-type" evidence="4">
    <location>
        <begin position="133"/>
        <end position="198"/>
    </location>
</feature>
<dbReference type="PRINTS" id="PR00038">
    <property type="entry name" value="HTHLUXR"/>
</dbReference>
<gene>
    <name evidence="5" type="ORF">ACFFH7_40740</name>
</gene>
<dbReference type="Proteomes" id="UP001589810">
    <property type="component" value="Unassembled WGS sequence"/>
</dbReference>
<dbReference type="PANTHER" id="PTHR44688">
    <property type="entry name" value="DNA-BINDING TRANSCRIPTIONAL ACTIVATOR DEVR_DOSR"/>
    <property type="match status" value="1"/>
</dbReference>
<organism evidence="5 6">
    <name type="scientific">Kutzneria chonburiensis</name>
    <dbReference type="NCBI Taxonomy" id="1483604"/>
    <lineage>
        <taxon>Bacteria</taxon>
        <taxon>Bacillati</taxon>
        <taxon>Actinomycetota</taxon>
        <taxon>Actinomycetes</taxon>
        <taxon>Pseudonocardiales</taxon>
        <taxon>Pseudonocardiaceae</taxon>
        <taxon>Kutzneria</taxon>
    </lineage>
</organism>
<evidence type="ECO:0000313" key="5">
    <source>
        <dbReference type="EMBL" id="MFC0547890.1"/>
    </source>
</evidence>
<dbReference type="InterPro" id="IPR000792">
    <property type="entry name" value="Tscrpt_reg_LuxR_C"/>
</dbReference>
<name>A0ABV6N754_9PSEU</name>
<proteinExistence type="predicted"/>
<dbReference type="PANTHER" id="PTHR44688:SF16">
    <property type="entry name" value="DNA-BINDING TRANSCRIPTIONAL ACTIVATOR DEVR_DOSR"/>
    <property type="match status" value="1"/>
</dbReference>
<dbReference type="Pfam" id="PF00196">
    <property type="entry name" value="GerE"/>
    <property type="match status" value="1"/>
</dbReference>
<evidence type="ECO:0000313" key="6">
    <source>
        <dbReference type="Proteomes" id="UP001589810"/>
    </source>
</evidence>
<dbReference type="InterPro" id="IPR016032">
    <property type="entry name" value="Sig_transdc_resp-reg_C-effctor"/>
</dbReference>
<sequence length="200" mass="21825">MQRFRVAVQASDPISHTGITRYLASRPQVRLVAPAEADVVVLAPARLDPQSLAPRRRAARPAILVTNRIGESDLVNLVESRISAVLPRVAATDHRLLDAIASVTARQGAAPDDLLAELVARAEHLRHEVLEARGLRIGDLAPREVDVLRLMADGLDTAEIAEKLCYSQRTVKNIIHGVNSRLGLRNRQHAVAFAMRTGVI</sequence>
<keyword evidence="1" id="KW-0805">Transcription regulation</keyword>
<dbReference type="PROSITE" id="PS50043">
    <property type="entry name" value="HTH_LUXR_2"/>
    <property type="match status" value="1"/>
</dbReference>
<evidence type="ECO:0000259" key="4">
    <source>
        <dbReference type="PROSITE" id="PS50043"/>
    </source>
</evidence>
<dbReference type="RefSeq" id="WP_273938265.1">
    <property type="nucleotide sequence ID" value="NZ_CP097263.1"/>
</dbReference>
<dbReference type="Gene3D" id="1.10.10.10">
    <property type="entry name" value="Winged helix-like DNA-binding domain superfamily/Winged helix DNA-binding domain"/>
    <property type="match status" value="1"/>
</dbReference>
<dbReference type="EMBL" id="JBHLUD010000015">
    <property type="protein sequence ID" value="MFC0547890.1"/>
    <property type="molecule type" value="Genomic_DNA"/>
</dbReference>
<evidence type="ECO:0000256" key="2">
    <source>
        <dbReference type="ARBA" id="ARBA00023125"/>
    </source>
</evidence>
<reference evidence="5 6" key="1">
    <citation type="submission" date="2024-09" db="EMBL/GenBank/DDBJ databases">
        <authorList>
            <person name="Sun Q."/>
            <person name="Mori K."/>
        </authorList>
    </citation>
    <scope>NUCLEOTIDE SEQUENCE [LARGE SCALE GENOMIC DNA]</scope>
    <source>
        <strain evidence="5 6">TBRC 1432</strain>
    </source>
</reference>
<comment type="caution">
    <text evidence="5">The sequence shown here is derived from an EMBL/GenBank/DDBJ whole genome shotgun (WGS) entry which is preliminary data.</text>
</comment>
<dbReference type="CDD" id="cd06170">
    <property type="entry name" value="LuxR_C_like"/>
    <property type="match status" value="1"/>
</dbReference>
<keyword evidence="2" id="KW-0238">DNA-binding</keyword>
<keyword evidence="3" id="KW-0804">Transcription</keyword>
<keyword evidence="6" id="KW-1185">Reference proteome</keyword>
<dbReference type="SMART" id="SM00421">
    <property type="entry name" value="HTH_LUXR"/>
    <property type="match status" value="1"/>
</dbReference>
<dbReference type="InterPro" id="IPR036388">
    <property type="entry name" value="WH-like_DNA-bd_sf"/>
</dbReference>